<feature type="region of interest" description="Disordered" evidence="1">
    <location>
        <begin position="138"/>
        <end position="162"/>
    </location>
</feature>
<dbReference type="STRING" id="680198.SCAB_89471"/>
<dbReference type="AlphaFoldDB" id="C9Z7X9"/>
<dbReference type="Proteomes" id="UP000001444">
    <property type="component" value="Chromosome"/>
</dbReference>
<gene>
    <name evidence="2" type="ordered locus">SCAB_89471</name>
</gene>
<reference evidence="2 3" key="1">
    <citation type="journal article" date="2010" name="Mol. Plant Microbe Interact.">
        <title>Streptomyces scabies 87-22 contains a coronafacic acid-like biosynthetic cluster that contributes to plant-microbe interactions.</title>
        <authorList>
            <person name="Bignell D.R."/>
            <person name="Seipke R.F."/>
            <person name="Huguet-Tapia J.C."/>
            <person name="Chambers A.H."/>
            <person name="Parry R.J."/>
            <person name="Loria R."/>
        </authorList>
    </citation>
    <scope>NUCLEOTIDE SEQUENCE [LARGE SCALE GENOMIC DNA]</scope>
    <source>
        <strain evidence="2 3">87.22</strain>
    </source>
</reference>
<feature type="region of interest" description="Disordered" evidence="1">
    <location>
        <begin position="72"/>
        <end position="106"/>
    </location>
</feature>
<dbReference type="HOGENOM" id="CLU_1634494_0_0_11"/>
<name>C9Z7X9_STRSW</name>
<keyword evidence="3" id="KW-1185">Reference proteome</keyword>
<feature type="region of interest" description="Disordered" evidence="1">
    <location>
        <begin position="1"/>
        <end position="46"/>
    </location>
</feature>
<organism evidence="2 3">
    <name type="scientific">Streptomyces scabiei (strain 87.22)</name>
    <dbReference type="NCBI Taxonomy" id="680198"/>
    <lineage>
        <taxon>Bacteria</taxon>
        <taxon>Bacillati</taxon>
        <taxon>Actinomycetota</taxon>
        <taxon>Actinomycetes</taxon>
        <taxon>Kitasatosporales</taxon>
        <taxon>Streptomycetaceae</taxon>
        <taxon>Streptomyces</taxon>
    </lineage>
</organism>
<evidence type="ECO:0000256" key="1">
    <source>
        <dbReference type="SAM" id="MobiDB-lite"/>
    </source>
</evidence>
<dbReference type="RefSeq" id="WP_013006316.1">
    <property type="nucleotide sequence ID" value="NC_013929.1"/>
</dbReference>
<evidence type="ECO:0000313" key="3">
    <source>
        <dbReference type="Proteomes" id="UP000001444"/>
    </source>
</evidence>
<dbReference type="EMBL" id="FN554889">
    <property type="protein sequence ID" value="CBG75882.1"/>
    <property type="molecule type" value="Genomic_DNA"/>
</dbReference>
<dbReference type="eggNOG" id="COG1960">
    <property type="taxonomic scope" value="Bacteria"/>
</dbReference>
<dbReference type="KEGG" id="scb:SCAB_89471"/>
<feature type="compositionally biased region" description="Basic and acidic residues" evidence="1">
    <location>
        <begin position="150"/>
        <end position="162"/>
    </location>
</feature>
<dbReference type="GeneID" id="24311777"/>
<accession>C9Z7X9</accession>
<proteinExistence type="predicted"/>
<sequence length="162" mass="17415">MAGRDKEPGVRPGQPRGEIFFDSVEVPPHHAPSARDTCRRGHASTWSSDGAAVGRVMTGLDSAAFDRAVGRVHERRHGGAPPMEHRPDPYRPGRTGSRAETVRSVSRRATECTALAPARHPCFTARSTAMGTGLAFRAADKGRTAGSVTDPHRTEGHHRGDH</sequence>
<evidence type="ECO:0000313" key="2">
    <source>
        <dbReference type="EMBL" id="CBG75882.1"/>
    </source>
</evidence>
<protein>
    <submittedName>
        <fullName evidence="2">Uncharacterized protein</fullName>
    </submittedName>
</protein>